<evidence type="ECO:0000256" key="2">
    <source>
        <dbReference type="ARBA" id="ARBA00022692"/>
    </source>
</evidence>
<dbReference type="InterPro" id="IPR011527">
    <property type="entry name" value="ABC1_TM_dom"/>
</dbReference>
<feature type="domain" description="ABC transmembrane type-1" evidence="7">
    <location>
        <begin position="1"/>
        <end position="273"/>
    </location>
</feature>
<dbReference type="PROSITE" id="PS00211">
    <property type="entry name" value="ABC_TRANSPORTER_1"/>
    <property type="match status" value="1"/>
</dbReference>
<dbReference type="PROSITE" id="PS50893">
    <property type="entry name" value="ABC_TRANSPORTER_2"/>
    <property type="match status" value="1"/>
</dbReference>
<protein>
    <submittedName>
        <fullName evidence="8">ABC transporter ATP-binding protein</fullName>
    </submittedName>
</protein>
<comment type="caution">
    <text evidence="8">The sequence shown here is derived from an EMBL/GenBank/DDBJ whole genome shotgun (WGS) entry which is preliminary data.</text>
</comment>
<evidence type="ECO:0000256" key="3">
    <source>
        <dbReference type="ARBA" id="ARBA00022989"/>
    </source>
</evidence>
<dbReference type="Gene3D" id="1.20.1560.10">
    <property type="entry name" value="ABC transporter type 1, transmembrane domain"/>
    <property type="match status" value="1"/>
</dbReference>
<proteinExistence type="predicted"/>
<dbReference type="Pfam" id="PF00664">
    <property type="entry name" value="ABC_membrane"/>
    <property type="match status" value="1"/>
</dbReference>
<comment type="subcellular location">
    <subcellularLocation>
        <location evidence="1">Cell membrane</location>
        <topology evidence="1">Multi-pass membrane protein</topology>
    </subcellularLocation>
</comment>
<keyword evidence="4 5" id="KW-0472">Membrane</keyword>
<reference evidence="8 9" key="1">
    <citation type="submission" date="2023-07" db="EMBL/GenBank/DDBJ databases">
        <authorList>
            <person name="Girao M."/>
            <person name="Carvalho M.F."/>
        </authorList>
    </citation>
    <scope>NUCLEOTIDE SEQUENCE [LARGE SCALE GENOMIC DNA]</scope>
    <source>
        <strain evidence="8 9">YIM65754</strain>
    </source>
</reference>
<evidence type="ECO:0000256" key="5">
    <source>
        <dbReference type="SAM" id="Phobius"/>
    </source>
</evidence>
<evidence type="ECO:0000259" key="6">
    <source>
        <dbReference type="PROSITE" id="PS50893"/>
    </source>
</evidence>
<dbReference type="InterPro" id="IPR039421">
    <property type="entry name" value="Type_1_exporter"/>
</dbReference>
<evidence type="ECO:0000256" key="4">
    <source>
        <dbReference type="ARBA" id="ARBA00023136"/>
    </source>
</evidence>
<keyword evidence="9" id="KW-1185">Reference proteome</keyword>
<evidence type="ECO:0000256" key="1">
    <source>
        <dbReference type="ARBA" id="ARBA00004651"/>
    </source>
</evidence>
<gene>
    <name evidence="8" type="ORF">Q7514_18785</name>
</gene>
<dbReference type="GO" id="GO:0005524">
    <property type="term" value="F:ATP binding"/>
    <property type="evidence" value="ECO:0007669"/>
    <property type="project" value="UniProtKB-KW"/>
</dbReference>
<dbReference type="InterPro" id="IPR017871">
    <property type="entry name" value="ABC_transporter-like_CS"/>
</dbReference>
<dbReference type="SUPFAM" id="SSF52540">
    <property type="entry name" value="P-loop containing nucleoside triphosphate hydrolases"/>
    <property type="match status" value="1"/>
</dbReference>
<name>A0ABU7LDE7_9NOCA</name>
<dbReference type="SUPFAM" id="SSF90123">
    <property type="entry name" value="ABC transporter transmembrane region"/>
    <property type="match status" value="1"/>
</dbReference>
<keyword evidence="8" id="KW-0547">Nucleotide-binding</keyword>
<dbReference type="PANTHER" id="PTHR43394:SF1">
    <property type="entry name" value="ATP-BINDING CASSETTE SUB-FAMILY B MEMBER 10, MITOCHONDRIAL"/>
    <property type="match status" value="1"/>
</dbReference>
<dbReference type="CDD" id="cd07346">
    <property type="entry name" value="ABC_6TM_exporters"/>
    <property type="match status" value="1"/>
</dbReference>
<keyword evidence="2 5" id="KW-0812">Transmembrane</keyword>
<dbReference type="PROSITE" id="PS50929">
    <property type="entry name" value="ABC_TM1F"/>
    <property type="match status" value="1"/>
</dbReference>
<evidence type="ECO:0000313" key="8">
    <source>
        <dbReference type="EMBL" id="MEE2059567.1"/>
    </source>
</evidence>
<feature type="transmembrane region" description="Helical" evidence="5">
    <location>
        <begin position="132"/>
        <end position="152"/>
    </location>
</feature>
<dbReference type="Gene3D" id="3.40.50.300">
    <property type="entry name" value="P-loop containing nucleotide triphosphate hydrolases"/>
    <property type="match status" value="1"/>
</dbReference>
<keyword evidence="8" id="KW-0067">ATP-binding</keyword>
<dbReference type="InterPro" id="IPR036640">
    <property type="entry name" value="ABC1_TM_sf"/>
</dbReference>
<sequence>MAASFVCNGLTPVVVGRAVDEAIATSSPHRLGFWILVLGCLFVLAIGVNWIARFMLIRSQQLVSHDLRTMVTDRIQDPRGFAGRERTAGGLLSIASSDTSRVGDIVMMTVMPVAEAAAITYGAIMMFTINPWLSLATLIGGPLLVVVALRVARPLQSRSVARQHAIAQAAATATDVVQGLRILKGLGAIVTVRSRYDEVSDIAYRKTIRANAAEAGLNGATEAAGAIFVSALGIATGALALNGHVTIGELITVVGLTQFLITPMTMFGRNLASRWASAEASGRRIREVLGAGFERTNDVDAARAARFMDTLPTGLTVVRGTDHELIPRLESLPRSRVIVVPHSADLFDGSVADNVYPDRTIAEEALRVACCDDIPEGPDKRVGENGRMMSGGQRQRVALARAIAFDPEVLVLQDPTTAVDSVTEQNIAERVSHHRAGKITLVFSEAPAWNAVAADHLSAEDLKATAEELLAGAAV</sequence>
<dbReference type="Pfam" id="PF00005">
    <property type="entry name" value="ABC_tran"/>
    <property type="match status" value="1"/>
</dbReference>
<dbReference type="InterPro" id="IPR003439">
    <property type="entry name" value="ABC_transporter-like_ATP-bd"/>
</dbReference>
<accession>A0ABU7LDE7</accession>
<evidence type="ECO:0000259" key="7">
    <source>
        <dbReference type="PROSITE" id="PS50929"/>
    </source>
</evidence>
<dbReference type="Proteomes" id="UP001336020">
    <property type="component" value="Unassembled WGS sequence"/>
</dbReference>
<evidence type="ECO:0000313" key="9">
    <source>
        <dbReference type="Proteomes" id="UP001336020"/>
    </source>
</evidence>
<keyword evidence="3 5" id="KW-1133">Transmembrane helix</keyword>
<feature type="domain" description="ABC transporter" evidence="6">
    <location>
        <begin position="251"/>
        <end position="475"/>
    </location>
</feature>
<dbReference type="EMBL" id="JAUTXY010000009">
    <property type="protein sequence ID" value="MEE2059567.1"/>
    <property type="molecule type" value="Genomic_DNA"/>
</dbReference>
<dbReference type="PANTHER" id="PTHR43394">
    <property type="entry name" value="ATP-DEPENDENT PERMEASE MDL1, MITOCHONDRIAL"/>
    <property type="match status" value="1"/>
</dbReference>
<dbReference type="InterPro" id="IPR027417">
    <property type="entry name" value="P-loop_NTPase"/>
</dbReference>
<organism evidence="8 9">
    <name type="scientific">Rhodococcus artemisiae</name>
    <dbReference type="NCBI Taxonomy" id="714159"/>
    <lineage>
        <taxon>Bacteria</taxon>
        <taxon>Bacillati</taxon>
        <taxon>Actinomycetota</taxon>
        <taxon>Actinomycetes</taxon>
        <taxon>Mycobacteriales</taxon>
        <taxon>Nocardiaceae</taxon>
        <taxon>Rhodococcus</taxon>
    </lineage>
</organism>
<feature type="transmembrane region" description="Helical" evidence="5">
    <location>
        <begin position="105"/>
        <end position="126"/>
    </location>
</feature>
<feature type="transmembrane region" description="Helical" evidence="5">
    <location>
        <begin position="31"/>
        <end position="52"/>
    </location>
</feature>